<proteinExistence type="predicted"/>
<evidence type="ECO:0000313" key="1">
    <source>
        <dbReference type="EMBL" id="KAA8574518.1"/>
    </source>
</evidence>
<name>A0A5M9JYA2_MONFR</name>
<gene>
    <name evidence="1" type="ORF">EYC84_005972</name>
</gene>
<organism evidence="1 2">
    <name type="scientific">Monilinia fructicola</name>
    <name type="common">Brown rot fungus</name>
    <name type="synonym">Ciboria fructicola</name>
    <dbReference type="NCBI Taxonomy" id="38448"/>
    <lineage>
        <taxon>Eukaryota</taxon>
        <taxon>Fungi</taxon>
        <taxon>Dikarya</taxon>
        <taxon>Ascomycota</taxon>
        <taxon>Pezizomycotina</taxon>
        <taxon>Leotiomycetes</taxon>
        <taxon>Helotiales</taxon>
        <taxon>Sclerotiniaceae</taxon>
        <taxon>Monilinia</taxon>
    </lineage>
</organism>
<evidence type="ECO:0000313" key="2">
    <source>
        <dbReference type="Proteomes" id="UP000322873"/>
    </source>
</evidence>
<keyword evidence="2" id="KW-1185">Reference proteome</keyword>
<protein>
    <submittedName>
        <fullName evidence="1">Uncharacterized protein</fullName>
    </submittedName>
</protein>
<reference evidence="1 2" key="1">
    <citation type="submission" date="2019-06" db="EMBL/GenBank/DDBJ databases">
        <title>Genome Sequence of the Brown Rot Fungal Pathogen Monilinia fructicola.</title>
        <authorList>
            <person name="De Miccolis Angelini R.M."/>
            <person name="Landi L."/>
            <person name="Abate D."/>
            <person name="Pollastro S."/>
            <person name="Romanazzi G."/>
            <person name="Faretra F."/>
        </authorList>
    </citation>
    <scope>NUCLEOTIDE SEQUENCE [LARGE SCALE GENOMIC DNA]</scope>
    <source>
        <strain evidence="1 2">Mfrc123</strain>
    </source>
</reference>
<dbReference type="AlphaFoldDB" id="A0A5M9JYA2"/>
<comment type="caution">
    <text evidence="1">The sequence shown here is derived from an EMBL/GenBank/DDBJ whole genome shotgun (WGS) entry which is preliminary data.</text>
</comment>
<dbReference type="EMBL" id="VICG01000003">
    <property type="protein sequence ID" value="KAA8574518.1"/>
    <property type="molecule type" value="Genomic_DNA"/>
</dbReference>
<dbReference type="Proteomes" id="UP000322873">
    <property type="component" value="Unassembled WGS sequence"/>
</dbReference>
<accession>A0A5M9JYA2</accession>
<sequence length="111" mass="12626">MRLVSSSFRGCCALIDGEGSTSTSDSNKNKLKFLWRVWVWVWVGCGCGCRCRCRCRKVARSDGSDVDDMIRASLKVTEGTKSNEKKKEEEKECADDFCTVERKNQLQEFIV</sequence>